<keyword evidence="2" id="KW-1185">Reference proteome</keyword>
<accession>A0ABW4ZEW0</accession>
<evidence type="ECO:0000313" key="2">
    <source>
        <dbReference type="Proteomes" id="UP001597389"/>
    </source>
</evidence>
<gene>
    <name evidence="1" type="ORF">ACFSW8_16790</name>
</gene>
<sequence length="455" mass="51226">MHRESHPDPASLYLEPVVAPQLADYFAPNDRVYNAAKLLAKFNIAPSIGGWILYNDSKKQLHCYLLEDLKKLKNLANAYNQLAPIQCYSFITLTEKNQYTHQSLFHAFSTPASTTIGPYKLNLNAEIKDQKISLHYKIEHPNQQNPQTGILNSQTNWNIPIDNQRSLHIDFRKQQVAQAPALTELIQDARLITRPSAPPNIPDADATPLLHVFSKQSFLIHEIFQLSLPDQDDPFAEPDFSTLESLHNNYLLMSKMQLVTAPNIPEKSHEDDICIDVTQWLSMHGIDHKAGTWAVLNITQKNLITYNTPRQIDLIEQLLSPLCCGCSNPRNIAIQAYIVQLPAHSNPLTYQAIKNRSYQTLASFSNIGRSGEKSTTRLQESLDEDAPMSCEFEPVLCEDGYHVDLHLSLKCPALSHTSVVTLQDGTPLATLLKQDSHNATYLLLEASIKSQLHTH</sequence>
<organism evidence="1 2">
    <name type="scientific">Rubritalea tangerina</name>
    <dbReference type="NCBI Taxonomy" id="430798"/>
    <lineage>
        <taxon>Bacteria</taxon>
        <taxon>Pseudomonadati</taxon>
        <taxon>Verrucomicrobiota</taxon>
        <taxon>Verrucomicrobiia</taxon>
        <taxon>Verrucomicrobiales</taxon>
        <taxon>Rubritaleaceae</taxon>
        <taxon>Rubritalea</taxon>
    </lineage>
</organism>
<proteinExistence type="predicted"/>
<evidence type="ECO:0000313" key="1">
    <source>
        <dbReference type="EMBL" id="MFD2160564.1"/>
    </source>
</evidence>
<reference evidence="2" key="1">
    <citation type="journal article" date="2019" name="Int. J. Syst. Evol. Microbiol.">
        <title>The Global Catalogue of Microorganisms (GCM) 10K type strain sequencing project: providing services to taxonomists for standard genome sequencing and annotation.</title>
        <authorList>
            <consortium name="The Broad Institute Genomics Platform"/>
            <consortium name="The Broad Institute Genome Sequencing Center for Infectious Disease"/>
            <person name="Wu L."/>
            <person name="Ma J."/>
        </authorList>
    </citation>
    <scope>NUCLEOTIDE SEQUENCE [LARGE SCALE GENOMIC DNA]</scope>
    <source>
        <strain evidence="2">CCUG 57942</strain>
    </source>
</reference>
<dbReference type="EMBL" id="JBHUJB010000083">
    <property type="protein sequence ID" value="MFD2160564.1"/>
    <property type="molecule type" value="Genomic_DNA"/>
</dbReference>
<dbReference type="Proteomes" id="UP001597389">
    <property type="component" value="Unassembled WGS sequence"/>
</dbReference>
<protein>
    <submittedName>
        <fullName evidence="1">Uncharacterized protein</fullName>
    </submittedName>
</protein>
<comment type="caution">
    <text evidence="1">The sequence shown here is derived from an EMBL/GenBank/DDBJ whole genome shotgun (WGS) entry which is preliminary data.</text>
</comment>
<name>A0ABW4ZEW0_9BACT</name>